<feature type="signal peptide" evidence="3">
    <location>
        <begin position="1"/>
        <end position="24"/>
    </location>
</feature>
<organism evidence="4 5">
    <name type="scientific">Bosea caraganae</name>
    <dbReference type="NCBI Taxonomy" id="2763117"/>
    <lineage>
        <taxon>Bacteria</taxon>
        <taxon>Pseudomonadati</taxon>
        <taxon>Pseudomonadota</taxon>
        <taxon>Alphaproteobacteria</taxon>
        <taxon>Hyphomicrobiales</taxon>
        <taxon>Boseaceae</taxon>
        <taxon>Bosea</taxon>
    </lineage>
</organism>
<dbReference type="CDD" id="cd03378">
    <property type="entry name" value="beta_CA_cladeC"/>
    <property type="match status" value="1"/>
</dbReference>
<dbReference type="SMART" id="SM00947">
    <property type="entry name" value="Pro_CA"/>
    <property type="match status" value="1"/>
</dbReference>
<sequence length="237" mass="25011">MLTRRLFCGCLPLAASFLSSECLAQAPASTCEVFTPERQQAKTPELALARLREGHARFLAGKTINCDLMAQIRGTAAGQAPFAAIIGCIDSRVPVELVFDQRIGDVFVARIAGNFVNTDIIGSMEFATKVSGAKLIVVLGHSECGAIKGAIDNVRLGNLTATLANIAPAVLATTGIEGPHSSKNAKFVQAVAETNARFAVQELTARSPILTEMVEKKELSIVSAMHDVATGRITFAA</sequence>
<name>A0A370LBR9_9HYPH</name>
<reference evidence="5" key="1">
    <citation type="submission" date="2018-07" db="EMBL/GenBank/DDBJ databases">
        <authorList>
            <person name="Safronova V.I."/>
            <person name="Chirak E.R."/>
            <person name="Sazanova A.L."/>
        </authorList>
    </citation>
    <scope>NUCLEOTIDE SEQUENCE [LARGE SCALE GENOMIC DNA]</scope>
    <source>
        <strain evidence="5">RCAM04685</strain>
    </source>
</reference>
<feature type="binding site" evidence="2">
    <location>
        <position position="88"/>
    </location>
    <ligand>
        <name>Zn(2+)</name>
        <dbReference type="ChEBI" id="CHEBI:29105"/>
    </ligand>
</feature>
<accession>A0A370LBR9</accession>
<feature type="chain" id="PRO_5030068584" evidence="3">
    <location>
        <begin position="25"/>
        <end position="237"/>
    </location>
</feature>
<comment type="similarity">
    <text evidence="1">Belongs to the beta-class carbonic anhydrase family.</text>
</comment>
<dbReference type="AlphaFoldDB" id="A0A370LBR9"/>
<proteinExistence type="inferred from homology"/>
<gene>
    <name evidence="4" type="ORF">DWE98_01945</name>
</gene>
<evidence type="ECO:0000256" key="1">
    <source>
        <dbReference type="ARBA" id="ARBA00006217"/>
    </source>
</evidence>
<dbReference type="OrthoDB" id="9797527at2"/>
<dbReference type="Pfam" id="PF00484">
    <property type="entry name" value="Pro_CA"/>
    <property type="match status" value="1"/>
</dbReference>
<dbReference type="InterPro" id="IPR001765">
    <property type="entry name" value="Carbonic_anhydrase"/>
</dbReference>
<keyword evidence="3" id="KW-0732">Signal</keyword>
<keyword evidence="5" id="KW-1185">Reference proteome</keyword>
<dbReference type="Proteomes" id="UP000255207">
    <property type="component" value="Unassembled WGS sequence"/>
</dbReference>
<feature type="binding site" evidence="2">
    <location>
        <position position="144"/>
    </location>
    <ligand>
        <name>Zn(2+)</name>
        <dbReference type="ChEBI" id="CHEBI:29105"/>
    </ligand>
</feature>
<dbReference type="PANTHER" id="PTHR11002">
    <property type="entry name" value="CARBONIC ANHYDRASE"/>
    <property type="match status" value="1"/>
</dbReference>
<dbReference type="Gene3D" id="3.40.1050.10">
    <property type="entry name" value="Carbonic anhydrase"/>
    <property type="match status" value="1"/>
</dbReference>
<keyword evidence="2" id="KW-0862">Zinc</keyword>
<protein>
    <submittedName>
        <fullName evidence="4">Carbonic anhydrase</fullName>
    </submittedName>
</protein>
<evidence type="ECO:0000313" key="4">
    <source>
        <dbReference type="EMBL" id="RDJ29341.1"/>
    </source>
</evidence>
<dbReference type="EMBL" id="QQTP01000001">
    <property type="protein sequence ID" value="RDJ29341.1"/>
    <property type="molecule type" value="Genomic_DNA"/>
</dbReference>
<comment type="caution">
    <text evidence="4">The sequence shown here is derived from an EMBL/GenBank/DDBJ whole genome shotgun (WGS) entry which is preliminary data.</text>
</comment>
<dbReference type="SUPFAM" id="SSF53056">
    <property type="entry name" value="beta-carbonic anhydrase, cab"/>
    <property type="match status" value="1"/>
</dbReference>
<feature type="binding site" evidence="2">
    <location>
        <position position="90"/>
    </location>
    <ligand>
        <name>Zn(2+)</name>
        <dbReference type="ChEBI" id="CHEBI:29105"/>
    </ligand>
</feature>
<evidence type="ECO:0000256" key="3">
    <source>
        <dbReference type="SAM" id="SignalP"/>
    </source>
</evidence>
<comment type="cofactor">
    <cofactor evidence="2">
        <name>Zn(2+)</name>
        <dbReference type="ChEBI" id="CHEBI:29105"/>
    </cofactor>
    <text evidence="2">Binds 1 zinc ion per subunit.</text>
</comment>
<feature type="binding site" evidence="2">
    <location>
        <position position="141"/>
    </location>
    <ligand>
        <name>Zn(2+)</name>
        <dbReference type="ChEBI" id="CHEBI:29105"/>
    </ligand>
</feature>
<dbReference type="GO" id="GO:0008270">
    <property type="term" value="F:zinc ion binding"/>
    <property type="evidence" value="ECO:0007669"/>
    <property type="project" value="InterPro"/>
</dbReference>
<dbReference type="InterPro" id="IPR036874">
    <property type="entry name" value="Carbonic_anhydrase_sf"/>
</dbReference>
<dbReference type="PANTHER" id="PTHR11002:SF79">
    <property type="entry name" value="CARBONIC ANHYDRASE 2"/>
    <property type="match status" value="1"/>
</dbReference>
<dbReference type="GO" id="GO:0004089">
    <property type="term" value="F:carbonate dehydratase activity"/>
    <property type="evidence" value="ECO:0007669"/>
    <property type="project" value="InterPro"/>
</dbReference>
<evidence type="ECO:0000256" key="2">
    <source>
        <dbReference type="PIRSR" id="PIRSR601765-1"/>
    </source>
</evidence>
<keyword evidence="2" id="KW-0479">Metal-binding</keyword>
<evidence type="ECO:0000313" key="5">
    <source>
        <dbReference type="Proteomes" id="UP000255207"/>
    </source>
</evidence>
<dbReference type="NCBIfam" id="NF011765">
    <property type="entry name" value="PRK15219.1"/>
    <property type="match status" value="1"/>
</dbReference>
<dbReference type="RefSeq" id="WP_114827459.1">
    <property type="nucleotide sequence ID" value="NZ_QQTO01000019.1"/>
</dbReference>